<dbReference type="EMBL" id="BQNB010019598">
    <property type="protein sequence ID" value="GJT86990.1"/>
    <property type="molecule type" value="Genomic_DNA"/>
</dbReference>
<dbReference type="PANTHER" id="PTHR27002:SF932">
    <property type="entry name" value="RECEPTOR-LIKE SERINE_THREONINE-PROTEIN KINASE"/>
    <property type="match status" value="1"/>
</dbReference>
<gene>
    <name evidence="7" type="ORF">Tco_1068707</name>
</gene>
<keyword evidence="4" id="KW-0418">Kinase</keyword>
<dbReference type="InterPro" id="IPR000719">
    <property type="entry name" value="Prot_kinase_dom"/>
</dbReference>
<dbReference type="Pfam" id="PF00069">
    <property type="entry name" value="Pkinase"/>
    <property type="match status" value="1"/>
</dbReference>
<dbReference type="Proteomes" id="UP001151760">
    <property type="component" value="Unassembled WGS sequence"/>
</dbReference>
<keyword evidence="3" id="KW-0547">Nucleotide-binding</keyword>
<organism evidence="7 8">
    <name type="scientific">Tanacetum coccineum</name>
    <dbReference type="NCBI Taxonomy" id="301880"/>
    <lineage>
        <taxon>Eukaryota</taxon>
        <taxon>Viridiplantae</taxon>
        <taxon>Streptophyta</taxon>
        <taxon>Embryophyta</taxon>
        <taxon>Tracheophyta</taxon>
        <taxon>Spermatophyta</taxon>
        <taxon>Magnoliopsida</taxon>
        <taxon>eudicotyledons</taxon>
        <taxon>Gunneridae</taxon>
        <taxon>Pentapetalae</taxon>
        <taxon>asterids</taxon>
        <taxon>campanulids</taxon>
        <taxon>Asterales</taxon>
        <taxon>Asteraceae</taxon>
        <taxon>Asteroideae</taxon>
        <taxon>Anthemideae</taxon>
        <taxon>Anthemidinae</taxon>
        <taxon>Tanacetum</taxon>
    </lineage>
</organism>
<evidence type="ECO:0000313" key="8">
    <source>
        <dbReference type="Proteomes" id="UP001151760"/>
    </source>
</evidence>
<evidence type="ECO:0000259" key="6">
    <source>
        <dbReference type="PROSITE" id="PS50011"/>
    </source>
</evidence>
<dbReference type="SMART" id="SM00220">
    <property type="entry name" value="S_TKc"/>
    <property type="match status" value="1"/>
</dbReference>
<dbReference type="PROSITE" id="PS00108">
    <property type="entry name" value="PROTEIN_KINASE_ST"/>
    <property type="match status" value="1"/>
</dbReference>
<accession>A0ABQ5HGG6</accession>
<keyword evidence="1" id="KW-0723">Serine/threonine-protein kinase</keyword>
<evidence type="ECO:0000256" key="5">
    <source>
        <dbReference type="ARBA" id="ARBA00022840"/>
    </source>
</evidence>
<dbReference type="Gene3D" id="1.10.510.10">
    <property type="entry name" value="Transferase(Phosphotransferase) domain 1"/>
    <property type="match status" value="1"/>
</dbReference>
<evidence type="ECO:0000313" key="7">
    <source>
        <dbReference type="EMBL" id="GJT86990.1"/>
    </source>
</evidence>
<evidence type="ECO:0000256" key="4">
    <source>
        <dbReference type="ARBA" id="ARBA00022777"/>
    </source>
</evidence>
<evidence type="ECO:0000256" key="3">
    <source>
        <dbReference type="ARBA" id="ARBA00022741"/>
    </source>
</evidence>
<feature type="domain" description="Protein kinase" evidence="6">
    <location>
        <begin position="1"/>
        <end position="201"/>
    </location>
</feature>
<dbReference type="InterPro" id="IPR008271">
    <property type="entry name" value="Ser/Thr_kinase_AS"/>
</dbReference>
<protein>
    <submittedName>
        <fullName evidence="7">G-type lectin S-receptor-like serine/threonine-protein kinase</fullName>
    </submittedName>
</protein>
<dbReference type="PANTHER" id="PTHR27002">
    <property type="entry name" value="RECEPTOR-LIKE SERINE/THREONINE-PROTEIN KINASE SD1-8"/>
    <property type="match status" value="1"/>
</dbReference>
<comment type="caution">
    <text evidence="7">The sequence shown here is derived from an EMBL/GenBank/DDBJ whole genome shotgun (WGS) entry which is preliminary data.</text>
</comment>
<evidence type="ECO:0000256" key="2">
    <source>
        <dbReference type="ARBA" id="ARBA00022679"/>
    </source>
</evidence>
<name>A0ABQ5HGG6_9ASTR</name>
<keyword evidence="8" id="KW-1185">Reference proteome</keyword>
<reference evidence="7" key="1">
    <citation type="journal article" date="2022" name="Int. J. Mol. Sci.">
        <title>Draft Genome of Tanacetum Coccineum: Genomic Comparison of Closely Related Tanacetum-Family Plants.</title>
        <authorList>
            <person name="Yamashiro T."/>
            <person name="Shiraishi A."/>
            <person name="Nakayama K."/>
            <person name="Satake H."/>
        </authorList>
    </citation>
    <scope>NUCLEOTIDE SEQUENCE</scope>
</reference>
<keyword evidence="5" id="KW-0067">ATP-binding</keyword>
<proteinExistence type="predicted"/>
<keyword evidence="2" id="KW-0808">Transferase</keyword>
<dbReference type="InterPro" id="IPR011009">
    <property type="entry name" value="Kinase-like_dom_sf"/>
</dbReference>
<evidence type="ECO:0000256" key="1">
    <source>
        <dbReference type="ARBA" id="ARBA00022527"/>
    </source>
</evidence>
<reference evidence="7" key="2">
    <citation type="submission" date="2022-01" db="EMBL/GenBank/DDBJ databases">
        <authorList>
            <person name="Yamashiro T."/>
            <person name="Shiraishi A."/>
            <person name="Satake H."/>
            <person name="Nakayama K."/>
        </authorList>
    </citation>
    <scope>NUCLEOTIDE SEQUENCE</scope>
</reference>
<sequence>MLNWPQRFHIINGMARGILYLHQDSRLQIIHRDLKAGNILLDDDMNPKISDFGLARKFVGSDSTAKTKKVVGTHGYISPEYAVHGHYSTKSDVFSFGVMVLEIVSGKKNRGFCHEDHSDNLLGHVCQLITVLHGDSTKKTGPIELMSPSLHDSCIVPEVLRSIHVGLLCVQHNAQDRPTMLSVVLMLVSEGALPQPKQPAFFTGESQSEVVSSAEEYTITQTYAR</sequence>
<dbReference type="SUPFAM" id="SSF56112">
    <property type="entry name" value="Protein kinase-like (PK-like)"/>
    <property type="match status" value="1"/>
</dbReference>
<dbReference type="PROSITE" id="PS50011">
    <property type="entry name" value="PROTEIN_KINASE_DOM"/>
    <property type="match status" value="1"/>
</dbReference>